<protein>
    <submittedName>
        <fullName evidence="1">Uncharacterized protein</fullName>
    </submittedName>
</protein>
<reference evidence="1" key="1">
    <citation type="journal article" date="2021" name="PeerJ">
        <title>Extensive microbial diversity within the chicken gut microbiome revealed by metagenomics and culture.</title>
        <authorList>
            <person name="Gilroy R."/>
            <person name="Ravi A."/>
            <person name="Getino M."/>
            <person name="Pursley I."/>
            <person name="Horton D.L."/>
            <person name="Alikhan N.F."/>
            <person name="Baker D."/>
            <person name="Gharbi K."/>
            <person name="Hall N."/>
            <person name="Watson M."/>
            <person name="Adriaenssens E.M."/>
            <person name="Foster-Nyarko E."/>
            <person name="Jarju S."/>
            <person name="Secka A."/>
            <person name="Antonio M."/>
            <person name="Oren A."/>
            <person name="Chaudhuri R.R."/>
            <person name="La Ragione R."/>
            <person name="Hildebrand F."/>
            <person name="Pallen M.J."/>
        </authorList>
    </citation>
    <scope>NUCLEOTIDE SEQUENCE</scope>
    <source>
        <strain evidence="1">CHK169-2315</strain>
    </source>
</reference>
<feature type="non-terminal residue" evidence="1">
    <location>
        <position position="122"/>
    </location>
</feature>
<gene>
    <name evidence="1" type="ORF">H9895_04140</name>
</gene>
<dbReference type="Proteomes" id="UP000823937">
    <property type="component" value="Unassembled WGS sequence"/>
</dbReference>
<organism evidence="1 2">
    <name type="scientific">Candidatus Pseudogracilibacillus intestinigallinarum</name>
    <dbReference type="NCBI Taxonomy" id="2838742"/>
    <lineage>
        <taxon>Bacteria</taxon>
        <taxon>Bacillati</taxon>
        <taxon>Bacillota</taxon>
        <taxon>Bacilli</taxon>
        <taxon>Bacillales</taxon>
        <taxon>Bacillaceae</taxon>
        <taxon>Pseudogracilibacillus</taxon>
    </lineage>
</organism>
<evidence type="ECO:0000313" key="2">
    <source>
        <dbReference type="Proteomes" id="UP000823937"/>
    </source>
</evidence>
<comment type="caution">
    <text evidence="1">The sequence shown here is derived from an EMBL/GenBank/DDBJ whole genome shotgun (WGS) entry which is preliminary data.</text>
</comment>
<dbReference type="AlphaFoldDB" id="A0A9D1PMR4"/>
<dbReference type="EMBL" id="DXHX01000059">
    <property type="protein sequence ID" value="HIV74254.1"/>
    <property type="molecule type" value="Genomic_DNA"/>
</dbReference>
<proteinExistence type="predicted"/>
<reference evidence="1" key="2">
    <citation type="submission" date="2021-04" db="EMBL/GenBank/DDBJ databases">
        <authorList>
            <person name="Gilroy R."/>
        </authorList>
    </citation>
    <scope>NUCLEOTIDE SEQUENCE</scope>
    <source>
        <strain evidence="1">CHK169-2315</strain>
    </source>
</reference>
<accession>A0A9D1PMR4</accession>
<sequence length="122" mass="14218">MDMLNEDWLPHISPEVASEVKGNYLDAYLIALEGWRRGLTLKWHIKDAEAFKDMKTWFVDHPGQLFTLESPEKKHYFFRTRGDKVTNDAVEKAMDKTVTKQIMVEKSISVPKGMQFTKNTKI</sequence>
<name>A0A9D1PMR4_9BACI</name>
<evidence type="ECO:0000313" key="1">
    <source>
        <dbReference type="EMBL" id="HIV74254.1"/>
    </source>
</evidence>